<dbReference type="InterPro" id="IPR015943">
    <property type="entry name" value="WD40/YVTN_repeat-like_dom_sf"/>
</dbReference>
<dbReference type="GO" id="GO:0017057">
    <property type="term" value="F:6-phosphogluconolactonase activity"/>
    <property type="evidence" value="ECO:0007669"/>
    <property type="project" value="TreeGrafter"/>
</dbReference>
<dbReference type="InterPro" id="IPR050282">
    <property type="entry name" value="Cycloisomerase_2"/>
</dbReference>
<dbReference type="Proteomes" id="UP000006190">
    <property type="component" value="Unassembled WGS sequence"/>
</dbReference>
<comment type="similarity">
    <text evidence="1">Belongs to the cycloisomerase 2 family.</text>
</comment>
<sequence length="346" mass="39144">MLQQLILGGYTKRVNEGIRTIRFDESLRSSQAIQRVLPIDHPTYLCLSDQEDSLFSIVKEETGAGVARFKKNPLGEWVEDQRLLYTRIPACHLTYDSIRRCLYVSNYHLGRLDVLALNSQDQLAVMQTIQYGQDQQTDPTTPSHIHYAGISKDGRFLWVCDLGQDTVWSYQIQAEGSLEAVDSIKLPQGSGPRHLVEHPHHNWLYLVGELDNQTTLIEFGSTGRLSILPSWPNLSEEEGQAAGAAIKISQDGRYLYVSTRFTNQITVFAIDPETGYLTPIQEISTYGQIPRDFALSADEKWVFVGHQESDYLSLFERDEATGQLTFIHNEVYAPECVCVVTTQSRP</sequence>
<dbReference type="InterPro" id="IPR011048">
    <property type="entry name" value="Haem_d1_sf"/>
</dbReference>
<dbReference type="PATRIC" id="fig|883113.3.peg.1221"/>
<reference evidence="2 3" key="1">
    <citation type="submission" date="2012-01" db="EMBL/GenBank/DDBJ databases">
        <title>The Genome Sequence of Facklamia languida CCUG 37842.</title>
        <authorList>
            <consortium name="The Broad Institute Genome Sequencing Platform"/>
            <person name="Earl A."/>
            <person name="Ward D."/>
            <person name="Feldgarden M."/>
            <person name="Gevers D."/>
            <person name="Huys G."/>
            <person name="Young S.K."/>
            <person name="Zeng Q."/>
            <person name="Gargeya S."/>
            <person name="Fitzgerald M."/>
            <person name="Haas B."/>
            <person name="Abouelleil A."/>
            <person name="Alvarado L."/>
            <person name="Arachchi H.M."/>
            <person name="Berlin A."/>
            <person name="Chapman S.B."/>
            <person name="Gearin G."/>
            <person name="Goldberg J."/>
            <person name="Griggs A."/>
            <person name="Gujja S."/>
            <person name="Hansen M."/>
            <person name="Heiman D."/>
            <person name="Howarth C."/>
            <person name="Larimer J."/>
            <person name="Lui A."/>
            <person name="MacDonald P.J.P."/>
            <person name="McCowen C."/>
            <person name="Montmayeur A."/>
            <person name="Murphy C."/>
            <person name="Neiman D."/>
            <person name="Pearson M."/>
            <person name="Priest M."/>
            <person name="Roberts A."/>
            <person name="Saif S."/>
            <person name="Shea T."/>
            <person name="Sisk P."/>
            <person name="Stolte C."/>
            <person name="Sykes S."/>
            <person name="Wortman J."/>
            <person name="Nusbaum C."/>
            <person name="Birren B."/>
        </authorList>
    </citation>
    <scope>NUCLEOTIDE SEQUENCE [LARGE SCALE GENOMIC DNA]</scope>
    <source>
        <strain evidence="2 3">CCUG 37842</strain>
    </source>
</reference>
<dbReference type="Pfam" id="PF10282">
    <property type="entry name" value="Lactonase"/>
    <property type="match status" value="1"/>
</dbReference>
<evidence type="ECO:0000313" key="2">
    <source>
        <dbReference type="EMBL" id="EHR36553.1"/>
    </source>
</evidence>
<protein>
    <recommendedName>
        <fullName evidence="4">6-phosphogluconolactonase</fullName>
    </recommendedName>
</protein>
<name>H3NK36_9LACT</name>
<organism evidence="2 3">
    <name type="scientific">Facklamia languida CCUG 37842</name>
    <dbReference type="NCBI Taxonomy" id="883113"/>
    <lineage>
        <taxon>Bacteria</taxon>
        <taxon>Bacillati</taxon>
        <taxon>Bacillota</taxon>
        <taxon>Bacilli</taxon>
        <taxon>Lactobacillales</taxon>
        <taxon>Aerococcaceae</taxon>
        <taxon>Facklamia</taxon>
    </lineage>
</organism>
<comment type="caution">
    <text evidence="2">The sequence shown here is derived from an EMBL/GenBank/DDBJ whole genome shotgun (WGS) entry which is preliminary data.</text>
</comment>
<dbReference type="PANTHER" id="PTHR30344:SF1">
    <property type="entry name" value="6-PHOSPHOGLUCONOLACTONASE"/>
    <property type="match status" value="1"/>
</dbReference>
<dbReference type="STRING" id="883113.HMPREF9708_01225"/>
<dbReference type="SUPFAM" id="SSF51004">
    <property type="entry name" value="C-terminal (heme d1) domain of cytochrome cd1-nitrite reductase"/>
    <property type="match status" value="1"/>
</dbReference>
<dbReference type="HOGENOM" id="CLU_038716_3_1_9"/>
<dbReference type="PANTHER" id="PTHR30344">
    <property type="entry name" value="6-PHOSPHOGLUCONOLACTONASE-RELATED"/>
    <property type="match status" value="1"/>
</dbReference>
<dbReference type="EMBL" id="AGEG01000014">
    <property type="protein sequence ID" value="EHR36553.1"/>
    <property type="molecule type" value="Genomic_DNA"/>
</dbReference>
<accession>H3NK36</accession>
<evidence type="ECO:0000313" key="3">
    <source>
        <dbReference type="Proteomes" id="UP000006190"/>
    </source>
</evidence>
<dbReference type="RefSeq" id="WP_006309424.1">
    <property type="nucleotide sequence ID" value="NZ_JH601133.1"/>
</dbReference>
<keyword evidence="3" id="KW-1185">Reference proteome</keyword>
<dbReference type="eggNOG" id="COG2706">
    <property type="taxonomic scope" value="Bacteria"/>
</dbReference>
<evidence type="ECO:0000256" key="1">
    <source>
        <dbReference type="ARBA" id="ARBA00005564"/>
    </source>
</evidence>
<dbReference type="InterPro" id="IPR019405">
    <property type="entry name" value="Lactonase_7-beta_prop"/>
</dbReference>
<dbReference type="AlphaFoldDB" id="H3NK36"/>
<dbReference type="OrthoDB" id="9790815at2"/>
<gene>
    <name evidence="2" type="ORF">HMPREF9708_01225</name>
</gene>
<proteinExistence type="inferred from homology"/>
<dbReference type="Gene3D" id="2.130.10.10">
    <property type="entry name" value="YVTN repeat-like/Quinoprotein amine dehydrogenase"/>
    <property type="match status" value="1"/>
</dbReference>
<evidence type="ECO:0008006" key="4">
    <source>
        <dbReference type="Google" id="ProtNLM"/>
    </source>
</evidence>